<dbReference type="Proteomes" id="UP000033448">
    <property type="component" value="Unassembled WGS sequence"/>
</dbReference>
<proteinExistence type="predicted"/>
<evidence type="ECO:0000256" key="1">
    <source>
        <dbReference type="SAM" id="Phobius"/>
    </source>
</evidence>
<protein>
    <submittedName>
        <fullName evidence="2">ABC-2 family transporter protein</fullName>
    </submittedName>
</protein>
<keyword evidence="1" id="KW-0472">Membrane</keyword>
<sequence length="273" mass="28126">MSAVAPAAPALAGGYRLSLPRTLRSEWIKLTTLRSTWWSIAITAALTIGIGVLIAFALTSSGQAPRGLNGIMAVVSPIQFTALLAGILGAIAVTGEYSTGMIRSTLTADPRRGRVLVAKAVVLAVFLFLASLVMFVISAVLVSAILGGHGQSLEWGQPDKVILPVLSASVTMAVCALIGVSFGFLLRSGAGAIAATVGLLFVLPIMSTFFAFAGESWKWVMDAANYLPLSAAQNAILPSDTAPLSAGVAFLTLGAWVAAGLLGSWAVLRSRDA</sequence>
<feature type="transmembrane region" description="Helical" evidence="1">
    <location>
        <begin position="70"/>
        <end position="95"/>
    </location>
</feature>
<dbReference type="PANTHER" id="PTHR37305:SF1">
    <property type="entry name" value="MEMBRANE PROTEIN"/>
    <property type="match status" value="1"/>
</dbReference>
<feature type="transmembrane region" description="Helical" evidence="1">
    <location>
        <begin position="37"/>
        <end position="58"/>
    </location>
</feature>
<dbReference type="OrthoDB" id="3297477at2"/>
<gene>
    <name evidence="2" type="ORF">RL72_02206</name>
</gene>
<keyword evidence="1" id="KW-0812">Transmembrane</keyword>
<feature type="transmembrane region" description="Helical" evidence="1">
    <location>
        <begin position="193"/>
        <end position="213"/>
    </location>
</feature>
<evidence type="ECO:0000313" key="2">
    <source>
        <dbReference type="EMBL" id="KJL22814.1"/>
    </source>
</evidence>
<dbReference type="AlphaFoldDB" id="A0A0F0KQS7"/>
<reference evidence="2 3" key="1">
    <citation type="submission" date="2015-02" db="EMBL/GenBank/DDBJ databases">
        <title>Draft genome sequences of ten Microbacterium spp. with emphasis on heavy metal contaminated environments.</title>
        <authorList>
            <person name="Corretto E."/>
        </authorList>
    </citation>
    <scope>NUCLEOTIDE SEQUENCE [LARGE SCALE GENOMIC DNA]</scope>
    <source>
        <strain evidence="2 3">DSM 23848</strain>
    </source>
</reference>
<name>A0A0F0KQS7_9MICO</name>
<keyword evidence="1" id="KW-1133">Transmembrane helix</keyword>
<dbReference type="RefSeq" id="WP_045250875.1">
    <property type="nucleotide sequence ID" value="NZ_CP099706.1"/>
</dbReference>
<feature type="transmembrane region" description="Helical" evidence="1">
    <location>
        <begin position="247"/>
        <end position="268"/>
    </location>
</feature>
<accession>A0A0F0KQS7</accession>
<evidence type="ECO:0000313" key="3">
    <source>
        <dbReference type="Proteomes" id="UP000033448"/>
    </source>
</evidence>
<dbReference type="PATRIC" id="fig|582680.7.peg.2254"/>
<comment type="caution">
    <text evidence="2">The sequence shown here is derived from an EMBL/GenBank/DDBJ whole genome shotgun (WGS) entry which is preliminary data.</text>
</comment>
<dbReference type="PANTHER" id="PTHR37305">
    <property type="entry name" value="INTEGRAL MEMBRANE PROTEIN-RELATED"/>
    <property type="match status" value="1"/>
</dbReference>
<dbReference type="Pfam" id="PF12730">
    <property type="entry name" value="ABC2_membrane_4"/>
    <property type="match status" value="1"/>
</dbReference>
<dbReference type="EMBL" id="JYIT01000078">
    <property type="protein sequence ID" value="KJL22814.1"/>
    <property type="molecule type" value="Genomic_DNA"/>
</dbReference>
<keyword evidence="3" id="KW-1185">Reference proteome</keyword>
<feature type="transmembrane region" description="Helical" evidence="1">
    <location>
        <begin position="116"/>
        <end position="141"/>
    </location>
</feature>
<feature type="transmembrane region" description="Helical" evidence="1">
    <location>
        <begin position="161"/>
        <end position="186"/>
    </location>
</feature>
<organism evidence="2 3">
    <name type="scientific">Microbacterium azadirachtae</name>
    <dbReference type="NCBI Taxonomy" id="582680"/>
    <lineage>
        <taxon>Bacteria</taxon>
        <taxon>Bacillati</taxon>
        <taxon>Actinomycetota</taxon>
        <taxon>Actinomycetes</taxon>
        <taxon>Micrococcales</taxon>
        <taxon>Microbacteriaceae</taxon>
        <taxon>Microbacterium</taxon>
    </lineage>
</organism>